<dbReference type="HOGENOM" id="CLU_768154_0_0_1"/>
<dbReference type="STRING" id="4113.M1DQG1"/>
<protein>
    <submittedName>
        <fullName evidence="1">Uncharacterized protein</fullName>
    </submittedName>
</protein>
<reference evidence="2" key="1">
    <citation type="journal article" date="2011" name="Nature">
        <title>Genome sequence and analysis of the tuber crop potato.</title>
        <authorList>
            <consortium name="The Potato Genome Sequencing Consortium"/>
        </authorList>
    </citation>
    <scope>NUCLEOTIDE SEQUENCE [LARGE SCALE GENOMIC DNA]</scope>
    <source>
        <strain evidence="2">cv. DM1-3 516 R44</strain>
    </source>
</reference>
<dbReference type="InParanoid" id="M1DQG1"/>
<reference evidence="1" key="2">
    <citation type="submission" date="2015-06" db="UniProtKB">
        <authorList>
            <consortium name="EnsemblPlants"/>
        </authorList>
    </citation>
    <scope>IDENTIFICATION</scope>
    <source>
        <strain evidence="1">DM1-3 516 R44</strain>
    </source>
</reference>
<accession>M1DQG1</accession>
<keyword evidence="2" id="KW-1185">Reference proteome</keyword>
<name>M1DQG1_SOLTU</name>
<proteinExistence type="predicted"/>
<dbReference type="PaxDb" id="4113-PGSC0003DMT400092743"/>
<dbReference type="EnsemblPlants" id="PGSC0003DMT400092743">
    <property type="protein sequence ID" value="PGSC0003DMT400092743"/>
    <property type="gene ID" value="PGSC0003DMG400042314"/>
</dbReference>
<dbReference type="Gramene" id="PGSC0003DMT400092743">
    <property type="protein sequence ID" value="PGSC0003DMT400092743"/>
    <property type="gene ID" value="PGSC0003DMG400042314"/>
</dbReference>
<evidence type="ECO:0000313" key="2">
    <source>
        <dbReference type="Proteomes" id="UP000011115"/>
    </source>
</evidence>
<sequence length="361" mass="40548">MDFSDRDAPYPFLDIMENKQHSCAKVLTLKVHAPIIGTFPLVKKKLDTSHHLPEWSSTKTKDVTDNFSGNVTTEKVLLLKSFTHQNVVVAIPPRRDENLSSWLVPSSGFCLLSSFVTLRLDDELIVEPYSPHRFSQPFGYCQDVHGALIEHHYDGSLLSLVQLWDSCVHLGSSSKIIIPMGPSNKGSLMTLANEIQLTKPMVPFAEKVEISQNISTTNVEVVETSQIGCSDVSRDLVRPLLRIASNFEPQKTISSFKLSYISGMWRTLCECITQFSVESSENLKELEAGVALILKGLREVNIINLSPLEVLLEDFFKKHKDYDVARLSTSQKITRDSHQELLSAAQQCLDTANEERINMDK</sequence>
<dbReference type="PANTHER" id="PTHR36607">
    <property type="entry name" value="1,2-DIHYDROXY-3-KETO-5-METHYLTHIOPENTENE DIOXYGENASE 4"/>
    <property type="match status" value="1"/>
</dbReference>
<dbReference type="AlphaFoldDB" id="M1DQG1"/>
<organism evidence="1 2">
    <name type="scientific">Solanum tuberosum</name>
    <name type="common">Potato</name>
    <dbReference type="NCBI Taxonomy" id="4113"/>
    <lineage>
        <taxon>Eukaryota</taxon>
        <taxon>Viridiplantae</taxon>
        <taxon>Streptophyta</taxon>
        <taxon>Embryophyta</taxon>
        <taxon>Tracheophyta</taxon>
        <taxon>Spermatophyta</taxon>
        <taxon>Magnoliopsida</taxon>
        <taxon>eudicotyledons</taxon>
        <taxon>Gunneridae</taxon>
        <taxon>Pentapetalae</taxon>
        <taxon>asterids</taxon>
        <taxon>lamiids</taxon>
        <taxon>Solanales</taxon>
        <taxon>Solanaceae</taxon>
        <taxon>Solanoideae</taxon>
        <taxon>Solaneae</taxon>
        <taxon>Solanum</taxon>
    </lineage>
</organism>
<dbReference type="Proteomes" id="UP000011115">
    <property type="component" value="Unassembled WGS sequence"/>
</dbReference>
<evidence type="ECO:0000313" key="1">
    <source>
        <dbReference type="EnsemblPlants" id="PGSC0003DMT400092743"/>
    </source>
</evidence>
<dbReference type="PANTHER" id="PTHR36607:SF24">
    <property type="entry name" value="AMINOTRANSFERASE-LIKE PLANT MOBILE DOMAIN-CONTAINING PROTEIN"/>
    <property type="match status" value="1"/>
</dbReference>